<accession>A0A4Q9W7I1</accession>
<dbReference type="Pfam" id="PF12836">
    <property type="entry name" value="HHH_3"/>
    <property type="match status" value="1"/>
</dbReference>
<evidence type="ECO:0000313" key="4">
    <source>
        <dbReference type="EMBL" id="TBW70975.1"/>
    </source>
</evidence>
<dbReference type="AlphaFoldDB" id="A0A4Q9W7I1"/>
<keyword evidence="2" id="KW-1133">Transmembrane helix</keyword>
<feature type="domain" description="Helix-hairpin-helix DNA-binding motif class 1" evidence="3">
    <location>
        <begin position="204"/>
        <end position="223"/>
    </location>
</feature>
<dbReference type="RefSeq" id="WP_131512971.1">
    <property type="nucleotide sequence ID" value="NZ_AP021848.1"/>
</dbReference>
<dbReference type="GO" id="GO:0003677">
    <property type="term" value="F:DNA binding"/>
    <property type="evidence" value="ECO:0007669"/>
    <property type="project" value="InterPro"/>
</dbReference>
<dbReference type="NCBIfam" id="TIGR00426">
    <property type="entry name" value="competence protein ComEA helix-hairpin-helix repeat region"/>
    <property type="match status" value="1"/>
</dbReference>
<evidence type="ECO:0000256" key="2">
    <source>
        <dbReference type="SAM" id="Phobius"/>
    </source>
</evidence>
<dbReference type="GO" id="GO:0015627">
    <property type="term" value="C:type II protein secretion system complex"/>
    <property type="evidence" value="ECO:0007669"/>
    <property type="project" value="TreeGrafter"/>
</dbReference>
<dbReference type="Proteomes" id="UP000293637">
    <property type="component" value="Unassembled WGS sequence"/>
</dbReference>
<dbReference type="PANTHER" id="PTHR21180">
    <property type="entry name" value="ENDONUCLEASE/EXONUCLEASE/PHOSPHATASE FAMILY DOMAIN-CONTAINING PROTEIN 1"/>
    <property type="match status" value="1"/>
</dbReference>
<gene>
    <name evidence="4" type="ORF">EQ812_10580</name>
</gene>
<dbReference type="GO" id="GO:0015628">
    <property type="term" value="P:protein secretion by the type II secretion system"/>
    <property type="evidence" value="ECO:0007669"/>
    <property type="project" value="TreeGrafter"/>
</dbReference>
<keyword evidence="2" id="KW-0812">Transmembrane</keyword>
<dbReference type="InterPro" id="IPR051675">
    <property type="entry name" value="Endo/Exo/Phosphatase_dom_1"/>
</dbReference>
<feature type="domain" description="Helix-hairpin-helix DNA-binding motif class 1" evidence="3">
    <location>
        <begin position="174"/>
        <end position="193"/>
    </location>
</feature>
<name>A0A4Q9W7I1_STALU</name>
<reference evidence="4 5" key="1">
    <citation type="journal article" date="2019" name="Sci. Transl. Med.">
        <title>Quorum sensing between bacterial species on the skin protects against epidermal injury in atopic dermatitis.</title>
        <authorList>
            <person name="Williams M.R."/>
        </authorList>
    </citation>
    <scope>NUCLEOTIDE SEQUENCE [LARGE SCALE GENOMIC DNA]</scope>
    <source>
        <strain evidence="4 5">E7</strain>
    </source>
</reference>
<keyword evidence="2" id="KW-0472">Membrane</keyword>
<comment type="caution">
    <text evidence="4">The sequence shown here is derived from an EMBL/GenBank/DDBJ whole genome shotgun (WGS) entry which is preliminary data.</text>
</comment>
<organism evidence="4 5">
    <name type="scientific">Staphylococcus lugdunensis</name>
    <dbReference type="NCBI Taxonomy" id="28035"/>
    <lineage>
        <taxon>Bacteria</taxon>
        <taxon>Bacillati</taxon>
        <taxon>Bacillota</taxon>
        <taxon>Bacilli</taxon>
        <taxon>Bacillales</taxon>
        <taxon>Staphylococcaceae</taxon>
        <taxon>Staphylococcus</taxon>
    </lineage>
</organism>
<dbReference type="Gene3D" id="1.10.150.280">
    <property type="entry name" value="AF1531-like domain"/>
    <property type="match status" value="1"/>
</dbReference>
<feature type="transmembrane region" description="Helical" evidence="2">
    <location>
        <begin position="20"/>
        <end position="38"/>
    </location>
</feature>
<feature type="compositionally biased region" description="Basic and acidic residues" evidence="1">
    <location>
        <begin position="66"/>
        <end position="77"/>
    </location>
</feature>
<dbReference type="SMART" id="SM00278">
    <property type="entry name" value="HhH1"/>
    <property type="match status" value="2"/>
</dbReference>
<dbReference type="EMBL" id="SCHB01000008">
    <property type="protein sequence ID" value="TBW70975.1"/>
    <property type="molecule type" value="Genomic_DNA"/>
</dbReference>
<dbReference type="GO" id="GO:0006281">
    <property type="term" value="P:DNA repair"/>
    <property type="evidence" value="ECO:0007669"/>
    <property type="project" value="InterPro"/>
</dbReference>
<evidence type="ECO:0000259" key="3">
    <source>
        <dbReference type="SMART" id="SM00278"/>
    </source>
</evidence>
<proteinExistence type="predicted"/>
<feature type="region of interest" description="Disordered" evidence="1">
    <location>
        <begin position="60"/>
        <end position="80"/>
    </location>
</feature>
<protein>
    <submittedName>
        <fullName evidence="4">Competence protein ComEA</fullName>
    </submittedName>
</protein>
<dbReference type="InterPro" id="IPR010994">
    <property type="entry name" value="RuvA_2-like"/>
</dbReference>
<evidence type="ECO:0000256" key="1">
    <source>
        <dbReference type="SAM" id="MobiDB-lite"/>
    </source>
</evidence>
<dbReference type="InterPro" id="IPR003583">
    <property type="entry name" value="Hlx-hairpin-Hlx_DNA-bd_motif"/>
</dbReference>
<dbReference type="InterPro" id="IPR004509">
    <property type="entry name" value="Competence_ComEA_HhH"/>
</dbReference>
<dbReference type="SUPFAM" id="SSF47781">
    <property type="entry name" value="RuvA domain 2-like"/>
    <property type="match status" value="1"/>
</dbReference>
<evidence type="ECO:0000313" key="5">
    <source>
        <dbReference type="Proteomes" id="UP000293637"/>
    </source>
</evidence>
<sequence length="226" mass="25741">MSFLFQWKQQLINIFTRWKYYFLIALACIILLIGYFVFQMHQPSANMDNDGVALIDNDQQQNSSVKESKDQKRKASDSQKGTVFVDLKGAVEHPDVYEMPSTARVNDLIKKAKLKSNADISHINLSEKLVDQKMIYIPTKNEQYVSTNNNQQPTNSNETIQGQSQINLNTANEASLTKVPGIGPSKAKEILNYKEQHGQFTSVDELKKIKGIGEKTFEKLKQYFTV</sequence>
<dbReference type="PANTHER" id="PTHR21180:SF32">
    <property type="entry name" value="ENDONUCLEASE_EXONUCLEASE_PHOSPHATASE FAMILY DOMAIN-CONTAINING PROTEIN 1"/>
    <property type="match status" value="1"/>
</dbReference>